<name>A0ABX2R6R0_9THEO</name>
<dbReference type="PANTHER" id="PTHR43854">
    <property type="entry name" value="INDOLEPYRUVATE OXIDOREDUCTASE SUBUNIT IORB"/>
    <property type="match status" value="1"/>
</dbReference>
<sequence>MNVMIAGVGGQGAVLVTRLLGEALARSGKKVLATESLGMAQRGGSVVSFLRIEEEGGPLPGEESIDFLLALELVEGLRNISYLKSEGKAVAFGKVIYPPGIGEKDFSVLKLRLPPQMKVFLEEEVLKFISDLKTINIFFLGILVKNTYPDLASEVLKVMEQVINPRKLEANVKSFWQGYNFNG</sequence>
<accession>A0ABX2R6R0</accession>
<dbReference type="InterPro" id="IPR019752">
    <property type="entry name" value="Pyrv/ketoisovalerate_OxRed_cat"/>
</dbReference>
<feature type="domain" description="Pyruvate/ketoisovalerate oxidoreductase catalytic" evidence="2">
    <location>
        <begin position="9"/>
        <end position="179"/>
    </location>
</feature>
<organism evidence="3 4">
    <name type="scientific">Carboxydothermus ferrireducens DSM 11255</name>
    <dbReference type="NCBI Taxonomy" id="1119529"/>
    <lineage>
        <taxon>Bacteria</taxon>
        <taxon>Bacillati</taxon>
        <taxon>Bacillota</taxon>
        <taxon>Clostridia</taxon>
        <taxon>Thermoanaerobacterales</taxon>
        <taxon>Thermoanaerobacteraceae</taxon>
        <taxon>Carboxydothermus</taxon>
    </lineage>
</organism>
<reference evidence="3 4" key="1">
    <citation type="submission" date="2020-07" db="EMBL/GenBank/DDBJ databases">
        <title>Genomic Encyclopedia of Type Strains, Phase III (KMG-III): the genomes of soil and plant-associated and newly described type strains.</title>
        <authorList>
            <person name="Whitman W."/>
        </authorList>
    </citation>
    <scope>NUCLEOTIDE SEQUENCE [LARGE SCALE GENOMIC DNA]</scope>
    <source>
        <strain evidence="3 4">DSM 11255</strain>
    </source>
</reference>
<proteinExistence type="predicted"/>
<dbReference type="SUPFAM" id="SSF53323">
    <property type="entry name" value="Pyruvate-ferredoxin oxidoreductase, PFOR, domain III"/>
    <property type="match status" value="1"/>
</dbReference>
<gene>
    <name evidence="3" type="ORF">HDG70_000466</name>
</gene>
<comment type="caution">
    <text evidence="3">The sequence shown here is derived from an EMBL/GenBank/DDBJ whole genome shotgun (WGS) entry which is preliminary data.</text>
</comment>
<evidence type="ECO:0000313" key="4">
    <source>
        <dbReference type="Proteomes" id="UP000604066"/>
    </source>
</evidence>
<keyword evidence="4" id="KW-1185">Reference proteome</keyword>
<dbReference type="InterPro" id="IPR052198">
    <property type="entry name" value="IorB_Oxidoreductase"/>
</dbReference>
<dbReference type="InterPro" id="IPR002869">
    <property type="entry name" value="Pyrv_flavodox_OxRed_cen"/>
</dbReference>
<evidence type="ECO:0000313" key="3">
    <source>
        <dbReference type="EMBL" id="NYE56760.1"/>
    </source>
</evidence>
<evidence type="ECO:0000259" key="2">
    <source>
        <dbReference type="Pfam" id="PF01558"/>
    </source>
</evidence>
<dbReference type="EC" id="1.2.7.8" evidence="3"/>
<protein>
    <submittedName>
        <fullName evidence="3">Indolepyruvate ferredoxin oxidoreductase beta subunit</fullName>
        <ecNumber evidence="3">1.2.7.8</ecNumber>
    </submittedName>
</protein>
<evidence type="ECO:0000256" key="1">
    <source>
        <dbReference type="ARBA" id="ARBA00023002"/>
    </source>
</evidence>
<dbReference type="GO" id="GO:0043805">
    <property type="term" value="F:indolepyruvate ferredoxin oxidoreductase activity"/>
    <property type="evidence" value="ECO:0007669"/>
    <property type="project" value="UniProtKB-EC"/>
</dbReference>
<dbReference type="Pfam" id="PF01558">
    <property type="entry name" value="POR"/>
    <property type="match status" value="1"/>
</dbReference>
<dbReference type="RefSeq" id="WP_028053089.1">
    <property type="nucleotide sequence ID" value="NZ_JACCBS010000001.1"/>
</dbReference>
<dbReference type="EMBL" id="JACCBS010000001">
    <property type="protein sequence ID" value="NYE56760.1"/>
    <property type="molecule type" value="Genomic_DNA"/>
</dbReference>
<dbReference type="Proteomes" id="UP000604066">
    <property type="component" value="Unassembled WGS sequence"/>
</dbReference>
<dbReference type="Gene3D" id="3.40.920.10">
    <property type="entry name" value="Pyruvate-ferredoxin oxidoreductase, PFOR, domain III"/>
    <property type="match status" value="1"/>
</dbReference>
<keyword evidence="1 3" id="KW-0560">Oxidoreductase</keyword>
<dbReference type="PANTHER" id="PTHR43854:SF1">
    <property type="entry name" value="INDOLEPYRUVATE OXIDOREDUCTASE SUBUNIT IORB"/>
    <property type="match status" value="1"/>
</dbReference>